<dbReference type="PANTHER" id="PTHR43142">
    <property type="entry name" value="CARBOXYLIC ESTER HYDROLASE"/>
    <property type="match status" value="1"/>
</dbReference>
<dbReference type="EMBL" id="MF497306">
    <property type="protein sequence ID" value="ATO93736.1"/>
    <property type="molecule type" value="mRNA"/>
</dbReference>
<evidence type="ECO:0000256" key="2">
    <source>
        <dbReference type="ARBA" id="ARBA00022487"/>
    </source>
</evidence>
<organism evidence="6">
    <name type="scientific">Nilaparvata lugens</name>
    <name type="common">Brown planthopper</name>
    <dbReference type="NCBI Taxonomy" id="108931"/>
    <lineage>
        <taxon>Eukaryota</taxon>
        <taxon>Metazoa</taxon>
        <taxon>Ecdysozoa</taxon>
        <taxon>Arthropoda</taxon>
        <taxon>Hexapoda</taxon>
        <taxon>Insecta</taxon>
        <taxon>Pterygota</taxon>
        <taxon>Neoptera</taxon>
        <taxon>Paraneoptera</taxon>
        <taxon>Hemiptera</taxon>
        <taxon>Auchenorrhyncha</taxon>
        <taxon>Fulgoroidea</taxon>
        <taxon>Delphacidae</taxon>
        <taxon>Delphacinae</taxon>
        <taxon>Nilaparvata</taxon>
    </lineage>
</organism>
<evidence type="ECO:0000259" key="5">
    <source>
        <dbReference type="Pfam" id="PF00135"/>
    </source>
</evidence>
<keyword evidence="2" id="KW-0719">Serine esterase</keyword>
<dbReference type="PANTHER" id="PTHR43142:SF1">
    <property type="entry name" value="CARBOXYLIC ESTER HYDROLASE"/>
    <property type="match status" value="1"/>
</dbReference>
<protein>
    <submittedName>
        <fullName evidence="6">Carboxylesterase</fullName>
    </submittedName>
</protein>
<keyword evidence="3" id="KW-0378">Hydrolase</keyword>
<evidence type="ECO:0000256" key="4">
    <source>
        <dbReference type="ARBA" id="ARBA00023180"/>
    </source>
</evidence>
<evidence type="ECO:0000256" key="1">
    <source>
        <dbReference type="ARBA" id="ARBA00005964"/>
    </source>
</evidence>
<dbReference type="GO" id="GO:0052689">
    <property type="term" value="F:carboxylic ester hydrolase activity"/>
    <property type="evidence" value="ECO:0007669"/>
    <property type="project" value="UniProtKB-KW"/>
</dbReference>
<dbReference type="InterPro" id="IPR019819">
    <property type="entry name" value="Carboxylesterase_B_CS"/>
</dbReference>
<proteinExistence type="evidence at transcript level"/>
<dbReference type="InterPro" id="IPR029058">
    <property type="entry name" value="AB_hydrolase_fold"/>
</dbReference>
<dbReference type="SUPFAM" id="SSF53474">
    <property type="entry name" value="alpha/beta-Hydrolases"/>
    <property type="match status" value="1"/>
</dbReference>
<accession>A0A2D1PJK3</accession>
<dbReference type="PROSITE" id="PS00941">
    <property type="entry name" value="CARBOXYLESTERASE_B_2"/>
    <property type="match status" value="1"/>
</dbReference>
<dbReference type="Gene3D" id="3.40.50.1820">
    <property type="entry name" value="alpha/beta hydrolase"/>
    <property type="match status" value="1"/>
</dbReference>
<evidence type="ECO:0000256" key="3">
    <source>
        <dbReference type="ARBA" id="ARBA00022801"/>
    </source>
</evidence>
<evidence type="ECO:0000313" key="6">
    <source>
        <dbReference type="EMBL" id="ATO93736.1"/>
    </source>
</evidence>
<reference evidence="6" key="1">
    <citation type="journal article" date="2017" name="Comp. Biochem. Physiol. C Toxicol. Pharmacol.">
        <title>Characterization and functional analysis of a carboxylesterase gene associated with chlorpyrifos resistance in Nilaparvata lugens (Stal).</title>
        <authorList>
            <person name="Lu K."/>
            <person name="Wang Y."/>
            <person name="Chen X."/>
            <person name="Zhang Z."/>
            <person name="Li Y."/>
            <person name="Li W."/>
            <person name="Zhou Q."/>
        </authorList>
    </citation>
    <scope>NUCLEOTIDE SEQUENCE</scope>
</reference>
<sequence length="543" mass="60330">MQSTSEIKLSIGSLVGCKKVSVYDKREYFSFQGIPFAEPPVGNLRFKDPVPVKPWQGVKQCTKAGNPCIQIHEFSNQLIGSEDCLFLNVYTPKIFGPNELKPVLVRIHGGGFTFGSGDDELYAPDFFVQKDVVLVSINYRVGVFGFLSLGNSDVPGNAGLKDQVLALKWVQENIGHCGGDANNVTIFGESAGAASCQFLSISPMAKGLFHKVILQSGSALNPWAYVEHTVPRAYLLGEALGKKTTDPEELISFLREQTKENLIAFQNKVLSQEERRKLVFPFVPCREVAGTGSNLLTESPDTLLKSGQFAQVPYIVGMTNKEGIISLKEDPGILSKMDKINGEAIRFVPYDLCVSDNVTQNIFSEVKKYYFGNCPVSVETLNQYVDICSDLEFTIGVNNTLKYFSRKGLKDVYVYQFSFEGELGFFKRFIKASVPEVPPGVSHADDLGYLFQNNFVNGREFPLAPNCPERKIVDTFITLWTNFAANGNPNGSGIPVDWKPNGPDEFKYLDIGNELAMVNSKLMKERDDFWEKIYSTYSPAPKL</sequence>
<dbReference type="SMR" id="A0A2D1PJK3"/>
<dbReference type="OrthoDB" id="19653at2759"/>
<dbReference type="InterPro" id="IPR002018">
    <property type="entry name" value="CarbesteraseB"/>
</dbReference>
<name>A0A2D1PJK3_NILLU</name>
<dbReference type="AlphaFoldDB" id="A0A2D1PJK3"/>
<feature type="domain" description="Carboxylesterase type B" evidence="5">
    <location>
        <begin position="5"/>
        <end position="530"/>
    </location>
</feature>
<keyword evidence="4" id="KW-0325">Glycoprotein</keyword>
<comment type="similarity">
    <text evidence="1">Belongs to the type-B carboxylesterase/lipase family.</text>
</comment>
<dbReference type="Pfam" id="PF00135">
    <property type="entry name" value="COesterase"/>
    <property type="match status" value="1"/>
</dbReference>